<dbReference type="Pfam" id="PF22664">
    <property type="entry name" value="TRI-like_N"/>
    <property type="match status" value="1"/>
</dbReference>
<evidence type="ECO:0000256" key="1">
    <source>
        <dbReference type="ARBA" id="ARBA00022679"/>
    </source>
</evidence>
<feature type="domain" description="Trichothecene 3-O-acetyltransferase-like N-terminal" evidence="2">
    <location>
        <begin position="60"/>
        <end position="206"/>
    </location>
</feature>
<dbReference type="PANTHER" id="PTHR31642:SF310">
    <property type="entry name" value="FATTY ALCOHOL:CAFFEOYL-COA ACYLTRANSFERASE"/>
    <property type="match status" value="1"/>
</dbReference>
<dbReference type="PANTHER" id="PTHR31642">
    <property type="entry name" value="TRICHOTHECENE 3-O-ACETYLTRANSFERASE"/>
    <property type="match status" value="1"/>
</dbReference>
<gene>
    <name evidence="3" type="ORF">DFH08DRAFT_930213</name>
</gene>
<comment type="caution">
    <text evidence="3">The sequence shown here is derived from an EMBL/GenBank/DDBJ whole genome shotgun (WGS) entry which is preliminary data.</text>
</comment>
<protein>
    <recommendedName>
        <fullName evidence="2">Trichothecene 3-O-acetyltransferase-like N-terminal domain-containing protein</fullName>
    </recommendedName>
</protein>
<dbReference type="Proteomes" id="UP001218218">
    <property type="component" value="Unassembled WGS sequence"/>
</dbReference>
<keyword evidence="1" id="KW-0808">Transferase</keyword>
<evidence type="ECO:0000313" key="3">
    <source>
        <dbReference type="EMBL" id="KAJ7364198.1"/>
    </source>
</evidence>
<accession>A0AAD7AP54</accession>
<name>A0AAD7AP54_9AGAR</name>
<dbReference type="InterPro" id="IPR050317">
    <property type="entry name" value="Plant_Fungal_Acyltransferase"/>
</dbReference>
<evidence type="ECO:0000259" key="2">
    <source>
        <dbReference type="Pfam" id="PF22664"/>
    </source>
</evidence>
<dbReference type="InterPro" id="IPR023213">
    <property type="entry name" value="CAT-like_dom_sf"/>
</dbReference>
<keyword evidence="4" id="KW-1185">Reference proteome</keyword>
<dbReference type="Gene3D" id="3.30.559.10">
    <property type="entry name" value="Chloramphenicol acetyltransferase-like domain"/>
    <property type="match status" value="2"/>
</dbReference>
<proteinExistence type="predicted"/>
<dbReference type="InterPro" id="IPR054710">
    <property type="entry name" value="Tri101-like_N"/>
</dbReference>
<sequence>MFSLRLQCRLAGRPKFISLSLSRYSKIAHSSFNDDAVFIPSPSFHVDLPPIDARHMFHFTRRLLIFRCASSAQRDAQLAAFKTGIQALLLRCPILGGDVTPLPPDVATADKQDWRTIVPGRGVELVVRDLRGKMPPFQELEAANFPPLQLPWDLLMPIPRDLSNDHPHAACKMQFSAIEGGTVLTFATSHCVTDGAGTDQWMRILSDGMRLAQGDSIERSAAEIVGLDRSVLSNMTSNLEFDIEDHPAYRFKRPPPPPDAPALEPAPANVFGATASEVPILLRLSPTGLAQLKVDATTPGALPISTHDALCALMWRTVLLIRSRRSSAPSLSLSATSNLFMPSDARRHLPALPSSYVGNATYQIIAPLNLGTLLSPSGLPRAAGSVRRAVKAITPALVESYMAFLRDPAASRFLEYRFMNGTTNTTGFAMGTFLGSGEAMYGGNWGEAFGPLVRFRVIGEPGNTVLPRRPDGSIEAIVAVRPEEVEVLTGVEGFGKYLV</sequence>
<dbReference type="AlphaFoldDB" id="A0AAD7AP54"/>
<reference evidence="3" key="1">
    <citation type="submission" date="2023-03" db="EMBL/GenBank/DDBJ databases">
        <title>Massive genome expansion in bonnet fungi (Mycena s.s.) driven by repeated elements and novel gene families across ecological guilds.</title>
        <authorList>
            <consortium name="Lawrence Berkeley National Laboratory"/>
            <person name="Harder C.B."/>
            <person name="Miyauchi S."/>
            <person name="Viragh M."/>
            <person name="Kuo A."/>
            <person name="Thoen E."/>
            <person name="Andreopoulos B."/>
            <person name="Lu D."/>
            <person name="Skrede I."/>
            <person name="Drula E."/>
            <person name="Henrissat B."/>
            <person name="Morin E."/>
            <person name="Kohler A."/>
            <person name="Barry K."/>
            <person name="LaButti K."/>
            <person name="Morin E."/>
            <person name="Salamov A."/>
            <person name="Lipzen A."/>
            <person name="Mereny Z."/>
            <person name="Hegedus B."/>
            <person name="Baldrian P."/>
            <person name="Stursova M."/>
            <person name="Weitz H."/>
            <person name="Taylor A."/>
            <person name="Grigoriev I.V."/>
            <person name="Nagy L.G."/>
            <person name="Martin F."/>
            <person name="Kauserud H."/>
        </authorList>
    </citation>
    <scope>NUCLEOTIDE SEQUENCE</scope>
    <source>
        <strain evidence="3">CBHHK002</strain>
    </source>
</reference>
<evidence type="ECO:0000313" key="4">
    <source>
        <dbReference type="Proteomes" id="UP001218218"/>
    </source>
</evidence>
<organism evidence="3 4">
    <name type="scientific">Mycena albidolilacea</name>
    <dbReference type="NCBI Taxonomy" id="1033008"/>
    <lineage>
        <taxon>Eukaryota</taxon>
        <taxon>Fungi</taxon>
        <taxon>Dikarya</taxon>
        <taxon>Basidiomycota</taxon>
        <taxon>Agaricomycotina</taxon>
        <taxon>Agaricomycetes</taxon>
        <taxon>Agaricomycetidae</taxon>
        <taxon>Agaricales</taxon>
        <taxon>Marasmiineae</taxon>
        <taxon>Mycenaceae</taxon>
        <taxon>Mycena</taxon>
    </lineage>
</organism>
<dbReference type="EMBL" id="JARIHO010000003">
    <property type="protein sequence ID" value="KAJ7364198.1"/>
    <property type="molecule type" value="Genomic_DNA"/>
</dbReference>
<dbReference type="GO" id="GO:0016747">
    <property type="term" value="F:acyltransferase activity, transferring groups other than amino-acyl groups"/>
    <property type="evidence" value="ECO:0007669"/>
    <property type="project" value="TreeGrafter"/>
</dbReference>